<sequence length="142" mass="15792">MPSSPTAILLALANFENSIDTTPSSSPNIVPPDDHTLENIPEVSSTIPVDDTVVSNYQLPFRHNRGKPPNRYSPDTTKGSKYLIANYVSSQKLSEPDKAFEEEMVALQKNQTWNLVPLPQGKKKVGCRWVYTIKYKADGSVE</sequence>
<dbReference type="EMBL" id="SMOL01000401">
    <property type="protein sequence ID" value="KAB2617154.1"/>
    <property type="molecule type" value="Genomic_DNA"/>
</dbReference>
<proteinExistence type="predicted"/>
<evidence type="ECO:0008006" key="3">
    <source>
        <dbReference type="Google" id="ProtNLM"/>
    </source>
</evidence>
<dbReference type="Proteomes" id="UP000327157">
    <property type="component" value="Chromosome 15"/>
</dbReference>
<name>A0A5N5H251_9ROSA</name>
<gene>
    <name evidence="1" type="ORF">D8674_013023</name>
</gene>
<keyword evidence="2" id="KW-1185">Reference proteome</keyword>
<protein>
    <recommendedName>
        <fullName evidence="3">Mitochondrial protein</fullName>
    </recommendedName>
</protein>
<evidence type="ECO:0000313" key="2">
    <source>
        <dbReference type="Proteomes" id="UP000327157"/>
    </source>
</evidence>
<reference evidence="1 2" key="3">
    <citation type="submission" date="2019-11" db="EMBL/GenBank/DDBJ databases">
        <title>A de novo genome assembly of a pear dwarfing rootstock.</title>
        <authorList>
            <person name="Wang F."/>
            <person name="Wang J."/>
            <person name="Li S."/>
            <person name="Zhang Y."/>
            <person name="Fang M."/>
            <person name="Ma L."/>
            <person name="Zhao Y."/>
            <person name="Jiang S."/>
        </authorList>
    </citation>
    <scope>NUCLEOTIDE SEQUENCE [LARGE SCALE GENOMIC DNA]</scope>
    <source>
        <strain evidence="1">S2</strain>
        <tissue evidence="1">Leaf</tissue>
    </source>
</reference>
<dbReference type="OrthoDB" id="411615at2759"/>
<accession>A0A5N5H251</accession>
<evidence type="ECO:0000313" key="1">
    <source>
        <dbReference type="EMBL" id="KAB2617154.1"/>
    </source>
</evidence>
<comment type="caution">
    <text evidence="1">The sequence shown here is derived from an EMBL/GenBank/DDBJ whole genome shotgun (WGS) entry which is preliminary data.</text>
</comment>
<dbReference type="AlphaFoldDB" id="A0A5N5H251"/>
<reference evidence="1 2" key="1">
    <citation type="submission" date="2019-09" db="EMBL/GenBank/DDBJ databases">
        <authorList>
            <person name="Ou C."/>
        </authorList>
    </citation>
    <scope>NUCLEOTIDE SEQUENCE [LARGE SCALE GENOMIC DNA]</scope>
    <source>
        <strain evidence="1">S2</strain>
        <tissue evidence="1">Leaf</tissue>
    </source>
</reference>
<reference evidence="2" key="2">
    <citation type="submission" date="2019-10" db="EMBL/GenBank/DDBJ databases">
        <title>A de novo genome assembly of a pear dwarfing rootstock.</title>
        <authorList>
            <person name="Wang F."/>
            <person name="Wang J."/>
            <person name="Li S."/>
            <person name="Zhang Y."/>
            <person name="Fang M."/>
            <person name="Ma L."/>
            <person name="Zhao Y."/>
            <person name="Jiang S."/>
        </authorList>
    </citation>
    <scope>NUCLEOTIDE SEQUENCE [LARGE SCALE GENOMIC DNA]</scope>
</reference>
<organism evidence="1 2">
    <name type="scientific">Pyrus ussuriensis x Pyrus communis</name>
    <dbReference type="NCBI Taxonomy" id="2448454"/>
    <lineage>
        <taxon>Eukaryota</taxon>
        <taxon>Viridiplantae</taxon>
        <taxon>Streptophyta</taxon>
        <taxon>Embryophyta</taxon>
        <taxon>Tracheophyta</taxon>
        <taxon>Spermatophyta</taxon>
        <taxon>Magnoliopsida</taxon>
        <taxon>eudicotyledons</taxon>
        <taxon>Gunneridae</taxon>
        <taxon>Pentapetalae</taxon>
        <taxon>rosids</taxon>
        <taxon>fabids</taxon>
        <taxon>Rosales</taxon>
        <taxon>Rosaceae</taxon>
        <taxon>Amygdaloideae</taxon>
        <taxon>Maleae</taxon>
        <taxon>Pyrus</taxon>
    </lineage>
</organism>